<proteinExistence type="inferred from homology"/>
<accession>A0A101EKX2</accession>
<evidence type="ECO:0000256" key="3">
    <source>
        <dbReference type="ARBA" id="ARBA00022679"/>
    </source>
</evidence>
<dbReference type="EMBL" id="LGFD01000029">
    <property type="protein sequence ID" value="KUK17272.1"/>
    <property type="molecule type" value="Genomic_DNA"/>
</dbReference>
<name>A0A101EKX2_9EURY</name>
<dbReference type="RefSeq" id="WP_283217735.1">
    <property type="nucleotide sequence ID" value="NZ_LGFD01000029.1"/>
</dbReference>
<dbReference type="Proteomes" id="UP000053911">
    <property type="component" value="Unassembled WGS sequence"/>
</dbReference>
<dbReference type="AlphaFoldDB" id="A0A101EKX2"/>
<keyword evidence="3 5" id="KW-0808">Transferase</keyword>
<organism evidence="5 6">
    <name type="scientific">Thermococcus sibiricus</name>
    <dbReference type="NCBI Taxonomy" id="172049"/>
    <lineage>
        <taxon>Archaea</taxon>
        <taxon>Methanobacteriati</taxon>
        <taxon>Methanobacteriota</taxon>
        <taxon>Thermococci</taxon>
        <taxon>Thermococcales</taxon>
        <taxon>Thermococcaceae</taxon>
        <taxon>Thermococcus</taxon>
    </lineage>
</organism>
<sequence>MGPSNKASVIIVTYNHGKYIRECLKSVLKNNPLEVIVVDNGSTDETIKIIEEEFPQVKLIKNPKNLGYGGGNNLGVKHARGKYVVILNPDTRVEDNWLDELLKPLEKEEKLVTTPKVLLYDGSKINAAGLIVHFTGLSFVRGLNKEKDSFNNPEFVSGFAGECFAVRKDDYLKVGGFDENLFVYNEDGELSWRFQSMGYRIMYVPTSIVYHDYELKVPPWKIYHLEKARYVILMRYLDWKYYILLFPSLLMAEILTWGYSVLQGIEGIKFKFKAILDSVKMNVTKIETNRKELLRRVDYLIPEDQLTYTILDKAIKKVANLIFRINYKVVTR</sequence>
<dbReference type="GO" id="GO:0016757">
    <property type="term" value="F:glycosyltransferase activity"/>
    <property type="evidence" value="ECO:0007669"/>
    <property type="project" value="UniProtKB-KW"/>
</dbReference>
<evidence type="ECO:0000313" key="5">
    <source>
        <dbReference type="EMBL" id="KUK17272.1"/>
    </source>
</evidence>
<reference evidence="6" key="1">
    <citation type="journal article" date="2015" name="MBio">
        <title>Genome-Resolved Metagenomic Analysis Reveals Roles for Candidate Phyla and Other Microbial Community Members in Biogeochemical Transformations in Oil Reservoirs.</title>
        <authorList>
            <person name="Hu P."/>
            <person name="Tom L."/>
            <person name="Singh A."/>
            <person name="Thomas B.C."/>
            <person name="Baker B.J."/>
            <person name="Piceno Y.M."/>
            <person name="Andersen G.L."/>
            <person name="Banfield J.F."/>
        </authorList>
    </citation>
    <scope>NUCLEOTIDE SEQUENCE [LARGE SCALE GENOMIC DNA]</scope>
</reference>
<dbReference type="SUPFAM" id="SSF53448">
    <property type="entry name" value="Nucleotide-diphospho-sugar transferases"/>
    <property type="match status" value="1"/>
</dbReference>
<dbReference type="Gene3D" id="3.90.550.10">
    <property type="entry name" value="Spore Coat Polysaccharide Biosynthesis Protein SpsA, Chain A"/>
    <property type="match status" value="1"/>
</dbReference>
<feature type="domain" description="Glycosyltransferase 2-like" evidence="4">
    <location>
        <begin position="8"/>
        <end position="170"/>
    </location>
</feature>
<dbReference type="InterPro" id="IPR029044">
    <property type="entry name" value="Nucleotide-diphossugar_trans"/>
</dbReference>
<comment type="similarity">
    <text evidence="1">Belongs to the glycosyltransferase 2 family.</text>
</comment>
<evidence type="ECO:0000256" key="2">
    <source>
        <dbReference type="ARBA" id="ARBA00022676"/>
    </source>
</evidence>
<protein>
    <submittedName>
        <fullName evidence="5">Putative glycosyltransferase</fullName>
    </submittedName>
</protein>
<dbReference type="InterPro" id="IPR001173">
    <property type="entry name" value="Glyco_trans_2-like"/>
</dbReference>
<comment type="caution">
    <text evidence="5">The sequence shown here is derived from an EMBL/GenBank/DDBJ whole genome shotgun (WGS) entry which is preliminary data.</text>
</comment>
<dbReference type="CDD" id="cd04186">
    <property type="entry name" value="GT_2_like_c"/>
    <property type="match status" value="1"/>
</dbReference>
<dbReference type="PANTHER" id="PTHR43179">
    <property type="entry name" value="RHAMNOSYLTRANSFERASE WBBL"/>
    <property type="match status" value="1"/>
</dbReference>
<dbReference type="PANTHER" id="PTHR43179:SF12">
    <property type="entry name" value="GALACTOFURANOSYLTRANSFERASE GLFT2"/>
    <property type="match status" value="1"/>
</dbReference>
<dbReference type="Pfam" id="PF00535">
    <property type="entry name" value="Glycos_transf_2"/>
    <property type="match status" value="1"/>
</dbReference>
<dbReference type="PATRIC" id="fig|172049.5.peg.579"/>
<evidence type="ECO:0000313" key="6">
    <source>
        <dbReference type="Proteomes" id="UP000053911"/>
    </source>
</evidence>
<gene>
    <name evidence="5" type="ORF">XD54_1441</name>
</gene>
<evidence type="ECO:0000256" key="1">
    <source>
        <dbReference type="ARBA" id="ARBA00006739"/>
    </source>
</evidence>
<keyword evidence="2" id="KW-0328">Glycosyltransferase</keyword>
<evidence type="ECO:0000259" key="4">
    <source>
        <dbReference type="Pfam" id="PF00535"/>
    </source>
</evidence>